<accession>A0A4Y8CMQ3</accession>
<dbReference type="EMBL" id="PHWZ01000532">
    <property type="protein sequence ID" value="TEY36936.1"/>
    <property type="molecule type" value="Genomic_DNA"/>
</dbReference>
<dbReference type="OrthoDB" id="10388137at2759"/>
<evidence type="ECO:0000256" key="2">
    <source>
        <dbReference type="SAM" id="MobiDB-lite"/>
    </source>
</evidence>
<keyword evidence="4" id="KW-1185">Reference proteome</keyword>
<feature type="region of interest" description="Disordered" evidence="2">
    <location>
        <begin position="1"/>
        <end position="27"/>
    </location>
</feature>
<evidence type="ECO:0000313" key="4">
    <source>
        <dbReference type="Proteomes" id="UP000297299"/>
    </source>
</evidence>
<sequence length="92" mass="10792">MTDSSKIPEQTRNKSNKNRRNDEMRGTTVQWPADIRVLREALREMKEECEKIELASMAWEKDHVFRSNTRFTTWTISIGRNQKPTLPSPGTK</sequence>
<evidence type="ECO:0000313" key="3">
    <source>
        <dbReference type="EMBL" id="TEY36936.1"/>
    </source>
</evidence>
<feature type="compositionally biased region" description="Polar residues" evidence="2">
    <location>
        <begin position="1"/>
        <end position="10"/>
    </location>
</feature>
<evidence type="ECO:0000256" key="1">
    <source>
        <dbReference type="SAM" id="Coils"/>
    </source>
</evidence>
<reference evidence="3 4" key="1">
    <citation type="submission" date="2017-11" db="EMBL/GenBank/DDBJ databases">
        <title>Comparative genomics of Botrytis spp.</title>
        <authorList>
            <person name="Valero-Jimenez C.A."/>
            <person name="Tapia P."/>
            <person name="Veloso J."/>
            <person name="Silva-Moreno E."/>
            <person name="Staats M."/>
            <person name="Valdes J.H."/>
            <person name="Van Kan J.A.L."/>
        </authorList>
    </citation>
    <scope>NUCLEOTIDE SEQUENCE [LARGE SCALE GENOMIC DNA]</scope>
    <source>
        <strain evidence="3 4">MUCL2830</strain>
    </source>
</reference>
<organism evidence="3 4">
    <name type="scientific">Botryotinia calthae</name>
    <dbReference type="NCBI Taxonomy" id="38488"/>
    <lineage>
        <taxon>Eukaryota</taxon>
        <taxon>Fungi</taxon>
        <taxon>Dikarya</taxon>
        <taxon>Ascomycota</taxon>
        <taxon>Pezizomycotina</taxon>
        <taxon>Leotiomycetes</taxon>
        <taxon>Helotiales</taxon>
        <taxon>Sclerotiniaceae</taxon>
        <taxon>Botryotinia</taxon>
    </lineage>
</organism>
<feature type="coiled-coil region" evidence="1">
    <location>
        <begin position="35"/>
        <end position="62"/>
    </location>
</feature>
<keyword evidence="1" id="KW-0175">Coiled coil</keyword>
<dbReference type="AlphaFoldDB" id="A0A4Y8CMQ3"/>
<protein>
    <submittedName>
        <fullName evidence="3">Uncharacterized protein</fullName>
    </submittedName>
</protein>
<proteinExistence type="predicted"/>
<comment type="caution">
    <text evidence="3">The sequence shown here is derived from an EMBL/GenBank/DDBJ whole genome shotgun (WGS) entry which is preliminary data.</text>
</comment>
<dbReference type="Proteomes" id="UP000297299">
    <property type="component" value="Unassembled WGS sequence"/>
</dbReference>
<gene>
    <name evidence="3" type="ORF">BOTCAL_0534g00010</name>
</gene>
<name>A0A4Y8CMQ3_9HELO</name>